<reference evidence="1" key="1">
    <citation type="submission" date="2018-02" db="EMBL/GenBank/DDBJ databases">
        <title>Rhizophora mucronata_Transcriptome.</title>
        <authorList>
            <person name="Meera S.P."/>
            <person name="Sreeshan A."/>
            <person name="Augustine A."/>
        </authorList>
    </citation>
    <scope>NUCLEOTIDE SEQUENCE</scope>
    <source>
        <tissue evidence="1">Leaf</tissue>
    </source>
</reference>
<sequence>MPFLFFAEKVLSSSGLTRMERPLLLLPAWIQDCSMLPRR</sequence>
<name>A0A2P2L4Y3_RHIMU</name>
<protein>
    <submittedName>
        <fullName evidence="1">Uncharacterized protein MANES_13G034900</fullName>
    </submittedName>
</protein>
<proteinExistence type="predicted"/>
<organism evidence="1">
    <name type="scientific">Rhizophora mucronata</name>
    <name type="common">Asiatic mangrove</name>
    <dbReference type="NCBI Taxonomy" id="61149"/>
    <lineage>
        <taxon>Eukaryota</taxon>
        <taxon>Viridiplantae</taxon>
        <taxon>Streptophyta</taxon>
        <taxon>Embryophyta</taxon>
        <taxon>Tracheophyta</taxon>
        <taxon>Spermatophyta</taxon>
        <taxon>Magnoliopsida</taxon>
        <taxon>eudicotyledons</taxon>
        <taxon>Gunneridae</taxon>
        <taxon>Pentapetalae</taxon>
        <taxon>rosids</taxon>
        <taxon>fabids</taxon>
        <taxon>Malpighiales</taxon>
        <taxon>Rhizophoraceae</taxon>
        <taxon>Rhizophora</taxon>
    </lineage>
</organism>
<dbReference type="EMBL" id="GGEC01032564">
    <property type="protein sequence ID" value="MBX13048.1"/>
    <property type="molecule type" value="Transcribed_RNA"/>
</dbReference>
<accession>A0A2P2L4Y3</accession>
<evidence type="ECO:0000313" key="1">
    <source>
        <dbReference type="EMBL" id="MBX13048.1"/>
    </source>
</evidence>
<dbReference type="AlphaFoldDB" id="A0A2P2L4Y3"/>